<dbReference type="InterPro" id="IPR040256">
    <property type="entry name" value="At4g02000-like"/>
</dbReference>
<dbReference type="PANTHER" id="PTHR31286">
    <property type="entry name" value="GLYCINE-RICH CELL WALL STRUCTURAL PROTEIN 1.8-LIKE"/>
    <property type="match status" value="1"/>
</dbReference>
<dbReference type="EMBL" id="PKPP01014563">
    <property type="protein sequence ID" value="PWA39527.1"/>
    <property type="molecule type" value="Genomic_DNA"/>
</dbReference>
<evidence type="ECO:0000313" key="2">
    <source>
        <dbReference type="EMBL" id="PWA39527.1"/>
    </source>
</evidence>
<feature type="region of interest" description="Disordered" evidence="1">
    <location>
        <begin position="1"/>
        <end position="49"/>
    </location>
</feature>
<protein>
    <submittedName>
        <fullName evidence="2">Zinc knuckle CX2CX4HX4C</fullName>
    </submittedName>
</protein>
<feature type="compositionally biased region" description="Polar residues" evidence="1">
    <location>
        <begin position="37"/>
        <end position="46"/>
    </location>
</feature>
<dbReference type="PANTHER" id="PTHR31286:SF99">
    <property type="entry name" value="DUF4283 DOMAIN-CONTAINING PROTEIN"/>
    <property type="match status" value="1"/>
</dbReference>
<feature type="compositionally biased region" description="Polar residues" evidence="1">
    <location>
        <begin position="175"/>
        <end position="188"/>
    </location>
</feature>
<reference evidence="2 3" key="1">
    <citation type="journal article" date="2018" name="Mol. Plant">
        <title>The genome of Artemisia annua provides insight into the evolution of Asteraceae family and artemisinin biosynthesis.</title>
        <authorList>
            <person name="Shen Q."/>
            <person name="Zhang L."/>
            <person name="Liao Z."/>
            <person name="Wang S."/>
            <person name="Yan T."/>
            <person name="Shi P."/>
            <person name="Liu M."/>
            <person name="Fu X."/>
            <person name="Pan Q."/>
            <person name="Wang Y."/>
            <person name="Lv Z."/>
            <person name="Lu X."/>
            <person name="Zhang F."/>
            <person name="Jiang W."/>
            <person name="Ma Y."/>
            <person name="Chen M."/>
            <person name="Hao X."/>
            <person name="Li L."/>
            <person name="Tang Y."/>
            <person name="Lv G."/>
            <person name="Zhou Y."/>
            <person name="Sun X."/>
            <person name="Brodelius P.E."/>
            <person name="Rose J.K.C."/>
            <person name="Tang K."/>
        </authorList>
    </citation>
    <scope>NUCLEOTIDE SEQUENCE [LARGE SCALE GENOMIC DNA]</scope>
    <source>
        <strain evidence="3">cv. Huhao1</strain>
        <tissue evidence="2">Leaf</tissue>
    </source>
</reference>
<dbReference type="Proteomes" id="UP000245207">
    <property type="component" value="Unassembled WGS sequence"/>
</dbReference>
<accession>A0A2U1KRZ2</accession>
<comment type="caution">
    <text evidence="2">The sequence shown here is derived from an EMBL/GenBank/DDBJ whole genome shotgun (WGS) entry which is preliminary data.</text>
</comment>
<proteinExistence type="predicted"/>
<evidence type="ECO:0000313" key="3">
    <source>
        <dbReference type="Proteomes" id="UP000245207"/>
    </source>
</evidence>
<evidence type="ECO:0000256" key="1">
    <source>
        <dbReference type="SAM" id="MobiDB-lite"/>
    </source>
</evidence>
<sequence>MSEQEHKPPNESFPPPPVVNPLSSRSDKNLKAKKTTRTMNPKSTNTMKHHDMLNESTDVNVKKILTRSSSKIGDSALRNDDMEFTDDGGEGLEGMNDLVYGSSVSDMGLSTEGQGGVVEKDMGSKEGVCGNETECSVSAFYPELSSSVLGKINIDKSCSNVNIPEIPSTVEHNPVLNSLPSKQTSDKSGSMVDGVSNYSDLGKESYVVGNTNVTRDVDMQDRNGTRKPLLFSNVVQGANYSRSNKLRMVPCAMNEGCGRASYARVLVEVDADNGIVDNVEVWYKKLNRSMKLRVEYAWQPPLCSHCCVFGHSFEKCVVRVVSDDEKAAKSGGKLQTNVNVNDMQQREEGWQTVHDKNTTRNYTESVPSQTQYNNPYGGGTVRGGMYMGRGGPSFRGRGGFNGKGNSSMNTEMVLLLTGMEINNGKGENLVYEEMKKQGIEKENGKTNDAHLNHIGQKDFSTRNRYSVLDGEKDNEESDEWKNFCARIDMICKKGAMIDEDEKLTWSAKMLDYYSFRWKKCNEKALAADVGLKSRIDKLKKYIGLGAKFLHENAKKIAEQRIIDECDGIRRQSSYNLFYSQAYETELKKIKQMKWQKDMLEVDLFVNSKQSVTESIKEFWSNDMVKYYENVCDKRRNDRTDAHCCE</sequence>
<gene>
    <name evidence="2" type="ORF">CTI12_AA494960</name>
</gene>
<keyword evidence="3" id="KW-1185">Reference proteome</keyword>
<organism evidence="2 3">
    <name type="scientific">Artemisia annua</name>
    <name type="common">Sweet wormwood</name>
    <dbReference type="NCBI Taxonomy" id="35608"/>
    <lineage>
        <taxon>Eukaryota</taxon>
        <taxon>Viridiplantae</taxon>
        <taxon>Streptophyta</taxon>
        <taxon>Embryophyta</taxon>
        <taxon>Tracheophyta</taxon>
        <taxon>Spermatophyta</taxon>
        <taxon>Magnoliopsida</taxon>
        <taxon>eudicotyledons</taxon>
        <taxon>Gunneridae</taxon>
        <taxon>Pentapetalae</taxon>
        <taxon>asterids</taxon>
        <taxon>campanulids</taxon>
        <taxon>Asterales</taxon>
        <taxon>Asteraceae</taxon>
        <taxon>Asteroideae</taxon>
        <taxon>Anthemideae</taxon>
        <taxon>Artemisiinae</taxon>
        <taxon>Artemisia</taxon>
    </lineage>
</organism>
<dbReference type="AlphaFoldDB" id="A0A2U1KRZ2"/>
<name>A0A2U1KRZ2_ARTAN</name>
<feature type="region of interest" description="Disordered" evidence="1">
    <location>
        <begin position="170"/>
        <end position="194"/>
    </location>
</feature>